<dbReference type="PANTHER" id="PTHR43046:SF14">
    <property type="entry name" value="MUTT_NUDIX FAMILY PROTEIN"/>
    <property type="match status" value="1"/>
</dbReference>
<dbReference type="PANTHER" id="PTHR43046">
    <property type="entry name" value="GDP-MANNOSE MANNOSYL HYDROLASE"/>
    <property type="match status" value="1"/>
</dbReference>
<proteinExistence type="predicted"/>
<sequence length="110" mass="12657">MVIKRSDYTSHDPFKWDLPGGQIAFGENLSNALEREVKEETSLEVKIDKPLLTNSFMWKSIYVIGIIYNCSYVSGSVSTSHEHTEYKWVGKRDLIALDMVEWIKESLISL</sequence>
<dbReference type="Proteomes" id="UP000034163">
    <property type="component" value="Unassembled WGS sequence"/>
</dbReference>
<name>A0A0G0ZT32_UNCKA</name>
<dbReference type="AlphaFoldDB" id="A0A0G0ZT32"/>
<evidence type="ECO:0000313" key="4">
    <source>
        <dbReference type="EMBL" id="KKS16118.1"/>
    </source>
</evidence>
<dbReference type="PRINTS" id="PR00502">
    <property type="entry name" value="NUDIXFAMILY"/>
</dbReference>
<dbReference type="GO" id="GO:0016787">
    <property type="term" value="F:hydrolase activity"/>
    <property type="evidence" value="ECO:0007669"/>
    <property type="project" value="UniProtKB-KW"/>
</dbReference>
<comment type="cofactor">
    <cofactor evidence="1">
        <name>Mg(2+)</name>
        <dbReference type="ChEBI" id="CHEBI:18420"/>
    </cofactor>
</comment>
<dbReference type="Pfam" id="PF00293">
    <property type="entry name" value="NUDIX"/>
    <property type="match status" value="1"/>
</dbReference>
<evidence type="ECO:0000256" key="2">
    <source>
        <dbReference type="ARBA" id="ARBA00022801"/>
    </source>
</evidence>
<evidence type="ECO:0000313" key="5">
    <source>
        <dbReference type="Proteomes" id="UP000034163"/>
    </source>
</evidence>
<protein>
    <submittedName>
        <fullName evidence="4">ADP-ribose pyrophosphatase</fullName>
    </submittedName>
</protein>
<organism evidence="4 5">
    <name type="scientific">candidate division WWE3 bacterium GW2011_GWB1_41_6</name>
    <dbReference type="NCBI Taxonomy" id="1619112"/>
    <lineage>
        <taxon>Bacteria</taxon>
        <taxon>Katanobacteria</taxon>
    </lineage>
</organism>
<dbReference type="InterPro" id="IPR015797">
    <property type="entry name" value="NUDIX_hydrolase-like_dom_sf"/>
</dbReference>
<feature type="domain" description="Nudix hydrolase" evidence="3">
    <location>
        <begin position="1"/>
        <end position="110"/>
    </location>
</feature>
<dbReference type="InterPro" id="IPR020476">
    <property type="entry name" value="Nudix_hydrolase"/>
</dbReference>
<dbReference type="InterPro" id="IPR000086">
    <property type="entry name" value="NUDIX_hydrolase_dom"/>
</dbReference>
<evidence type="ECO:0000256" key="1">
    <source>
        <dbReference type="ARBA" id="ARBA00001946"/>
    </source>
</evidence>
<dbReference type="SUPFAM" id="SSF55811">
    <property type="entry name" value="Nudix"/>
    <property type="match status" value="1"/>
</dbReference>
<keyword evidence="2" id="KW-0378">Hydrolase</keyword>
<dbReference type="EMBL" id="LCBS01000027">
    <property type="protein sequence ID" value="KKS16118.1"/>
    <property type="molecule type" value="Genomic_DNA"/>
</dbReference>
<reference evidence="4 5" key="1">
    <citation type="journal article" date="2015" name="Nature">
        <title>rRNA introns, odd ribosomes, and small enigmatic genomes across a large radiation of phyla.</title>
        <authorList>
            <person name="Brown C.T."/>
            <person name="Hug L.A."/>
            <person name="Thomas B.C."/>
            <person name="Sharon I."/>
            <person name="Castelle C.J."/>
            <person name="Singh A."/>
            <person name="Wilkins M.J."/>
            <person name="Williams K.H."/>
            <person name="Banfield J.F."/>
        </authorList>
    </citation>
    <scope>NUCLEOTIDE SEQUENCE [LARGE SCALE GENOMIC DNA]</scope>
</reference>
<dbReference type="PROSITE" id="PS51462">
    <property type="entry name" value="NUDIX"/>
    <property type="match status" value="1"/>
</dbReference>
<evidence type="ECO:0000259" key="3">
    <source>
        <dbReference type="PROSITE" id="PS51462"/>
    </source>
</evidence>
<dbReference type="Gene3D" id="3.90.79.10">
    <property type="entry name" value="Nucleoside Triphosphate Pyrophosphohydrolase"/>
    <property type="match status" value="1"/>
</dbReference>
<accession>A0A0G0ZT32</accession>
<gene>
    <name evidence="4" type="ORF">UU72_C0027G0011</name>
</gene>
<comment type="caution">
    <text evidence="4">The sequence shown here is derived from an EMBL/GenBank/DDBJ whole genome shotgun (WGS) entry which is preliminary data.</text>
</comment>